<dbReference type="RefSeq" id="WP_280522305.1">
    <property type="nucleotide sequence ID" value="NZ_FXAY01000005.1"/>
</dbReference>
<feature type="compositionally biased region" description="Basic and acidic residues" evidence="1">
    <location>
        <begin position="1"/>
        <end position="11"/>
    </location>
</feature>
<feature type="compositionally biased region" description="Polar residues" evidence="1">
    <location>
        <begin position="21"/>
        <end position="30"/>
    </location>
</feature>
<evidence type="ECO:0000256" key="1">
    <source>
        <dbReference type="SAM" id="MobiDB-lite"/>
    </source>
</evidence>
<dbReference type="AlphaFoldDB" id="A0A1X7KS65"/>
<keyword evidence="3" id="KW-1185">Reference proteome</keyword>
<dbReference type="STRING" id="150121.SAMN06296010_2869"/>
<reference evidence="3" key="1">
    <citation type="submission" date="2017-04" db="EMBL/GenBank/DDBJ databases">
        <authorList>
            <person name="Varghese N."/>
            <person name="Submissions S."/>
        </authorList>
    </citation>
    <scope>NUCLEOTIDE SEQUENCE [LARGE SCALE GENOMIC DNA]</scope>
    <source>
        <strain evidence="3">VKM Ac-2510</strain>
    </source>
</reference>
<sequence>MTTNESKKPDADELPDGSGSDGSQPQNGEDTASGGGADDE</sequence>
<evidence type="ECO:0000313" key="3">
    <source>
        <dbReference type="Proteomes" id="UP000193244"/>
    </source>
</evidence>
<dbReference type="EMBL" id="FXAY01000005">
    <property type="protein sequence ID" value="SMG44411.1"/>
    <property type="molecule type" value="Genomic_DNA"/>
</dbReference>
<dbReference type="Proteomes" id="UP000193244">
    <property type="component" value="Unassembled WGS sequence"/>
</dbReference>
<organism evidence="2 3">
    <name type="scientific">Agreia pratensis</name>
    <dbReference type="NCBI Taxonomy" id="150121"/>
    <lineage>
        <taxon>Bacteria</taxon>
        <taxon>Bacillati</taxon>
        <taxon>Actinomycetota</taxon>
        <taxon>Actinomycetes</taxon>
        <taxon>Micrococcales</taxon>
        <taxon>Microbacteriaceae</taxon>
        <taxon>Agreia</taxon>
    </lineage>
</organism>
<feature type="region of interest" description="Disordered" evidence="1">
    <location>
        <begin position="1"/>
        <end position="40"/>
    </location>
</feature>
<evidence type="ECO:0000313" key="2">
    <source>
        <dbReference type="EMBL" id="SMG44411.1"/>
    </source>
</evidence>
<proteinExistence type="predicted"/>
<name>A0A1X7KS65_9MICO</name>
<accession>A0A1X7KS65</accession>
<gene>
    <name evidence="2" type="ORF">SAMN06296010_2869</name>
</gene>
<protein>
    <submittedName>
        <fullName evidence="2">Uncharacterized protein</fullName>
    </submittedName>
</protein>